<evidence type="ECO:0000313" key="8">
    <source>
        <dbReference type="EMBL" id="GAA2606504.1"/>
    </source>
</evidence>
<proteinExistence type="inferred from homology"/>
<dbReference type="PANTHER" id="PTHR42749:SF1">
    <property type="entry name" value="CELL SHAPE-DETERMINING PROTEIN MREB"/>
    <property type="match status" value="1"/>
</dbReference>
<protein>
    <recommendedName>
        <fullName evidence="6">Cell shape-determining protein MreB</fullName>
    </recommendedName>
</protein>
<dbReference type="Proteomes" id="UP001501447">
    <property type="component" value="Unassembled WGS sequence"/>
</dbReference>
<dbReference type="InterPro" id="IPR004753">
    <property type="entry name" value="MreB"/>
</dbReference>
<dbReference type="PANTHER" id="PTHR42749">
    <property type="entry name" value="CELL SHAPE-DETERMINING PROTEIN MREB"/>
    <property type="match status" value="1"/>
</dbReference>
<dbReference type="Pfam" id="PF06723">
    <property type="entry name" value="MreB_Mbl"/>
    <property type="match status" value="1"/>
</dbReference>
<comment type="caution">
    <text evidence="6">Lacks conserved residue(s) required for the propagation of feature annotation.</text>
</comment>
<dbReference type="SUPFAM" id="SSF53067">
    <property type="entry name" value="Actin-like ATPase domain"/>
    <property type="match status" value="2"/>
</dbReference>
<comment type="similarity">
    <text evidence="5 6">Belongs to the FtsA/MreB family.</text>
</comment>
<dbReference type="InterPro" id="IPR043129">
    <property type="entry name" value="ATPase_NBD"/>
</dbReference>
<comment type="caution">
    <text evidence="8">The sequence shown here is derived from an EMBL/GenBank/DDBJ whole genome shotgun (WGS) entry which is preliminary data.</text>
</comment>
<reference evidence="9" key="1">
    <citation type="journal article" date="2019" name="Int. J. Syst. Evol. Microbiol.">
        <title>The Global Catalogue of Microorganisms (GCM) 10K type strain sequencing project: providing services to taxonomists for standard genome sequencing and annotation.</title>
        <authorList>
            <consortium name="The Broad Institute Genomics Platform"/>
            <consortium name="The Broad Institute Genome Sequencing Center for Infectious Disease"/>
            <person name="Wu L."/>
            <person name="Ma J."/>
        </authorList>
    </citation>
    <scope>NUCLEOTIDE SEQUENCE [LARGE SCALE GENOMIC DNA]</scope>
    <source>
        <strain evidence="9">JCM 16373</strain>
    </source>
</reference>
<dbReference type="HAMAP" id="MF_02207">
    <property type="entry name" value="MreB"/>
    <property type="match status" value="1"/>
</dbReference>
<keyword evidence="2 6" id="KW-0547">Nucleotide-binding</keyword>
<organism evidence="8 9">
    <name type="scientific">Streptomyces axinellae</name>
    <dbReference type="NCBI Taxonomy" id="552788"/>
    <lineage>
        <taxon>Bacteria</taxon>
        <taxon>Bacillati</taxon>
        <taxon>Actinomycetota</taxon>
        <taxon>Actinomycetes</taxon>
        <taxon>Kitasatosporales</taxon>
        <taxon>Streptomycetaceae</taxon>
        <taxon>Streptomyces</taxon>
    </lineage>
</organism>
<feature type="region of interest" description="Disordered" evidence="7">
    <location>
        <begin position="387"/>
        <end position="480"/>
    </location>
</feature>
<dbReference type="PRINTS" id="PR01652">
    <property type="entry name" value="SHAPEPROTEIN"/>
</dbReference>
<dbReference type="InterPro" id="IPR056546">
    <property type="entry name" value="MreB_MamK-like"/>
</dbReference>
<name>A0ABP6C7R3_9ACTN</name>
<evidence type="ECO:0000313" key="9">
    <source>
        <dbReference type="Proteomes" id="UP001501447"/>
    </source>
</evidence>
<gene>
    <name evidence="6" type="primary">mreB</name>
    <name evidence="8" type="ORF">GCM10009863_19960</name>
</gene>
<feature type="binding site" evidence="6">
    <location>
        <begin position="292"/>
        <end position="295"/>
    </location>
    <ligand>
        <name>ATP</name>
        <dbReference type="ChEBI" id="CHEBI:30616"/>
    </ligand>
</feature>
<evidence type="ECO:0000256" key="6">
    <source>
        <dbReference type="HAMAP-Rule" id="MF_02207"/>
    </source>
</evidence>
<evidence type="ECO:0000256" key="7">
    <source>
        <dbReference type="SAM" id="MobiDB-lite"/>
    </source>
</evidence>
<keyword evidence="4 6" id="KW-0133">Cell shape</keyword>
<accession>A0ABP6C7R3</accession>
<sequence>MGCSSLEDLNRCSVAVDLGAARTRVHVKGTGLIVDQPSVVAVNTHSGALIAVGEAAALMDGRTPRHIRVDRPVSGGTVTDIDMARRMLRALVGERLHGLRRRRVLLRAAATIPHNADPLARRATVETLTGVGARRVELVDTPTAAALGCGLPVERPEATMILVCGAATTQVAVLSLGSIVAAGTVSLGGEIIHRAVVQYLRDRHELLLPSQAVRPLHLALNGGEGAEQVAEVQGRDVVTGLARSVIIDPEDVRRAIQTPLTGLTDTIRAVLHRCPPDLVADLAERGMVLTGGSALLPGLAERLRAATGMAVRLSEQPELSAVSGLAAMLEGRVQPFVGEIAAGTAGRETEVKAEVGIAPEPTVEPVTASVMGAAAGAVVGVGAVPSPGSGAGPVSEPEEPSAEASRSVTGPAGAATGAGPAPESRPEPTRETTRGMTPDLMPEPAAPAPAERGGPAPDPAPDTTPDAAPGSAAGTAAAAG</sequence>
<evidence type="ECO:0000256" key="2">
    <source>
        <dbReference type="ARBA" id="ARBA00022741"/>
    </source>
</evidence>
<keyword evidence="3 6" id="KW-0067">ATP-binding</keyword>
<feature type="compositionally biased region" description="Low complexity" evidence="7">
    <location>
        <begin position="463"/>
        <end position="480"/>
    </location>
</feature>
<evidence type="ECO:0000256" key="3">
    <source>
        <dbReference type="ARBA" id="ARBA00022840"/>
    </source>
</evidence>
<keyword evidence="9" id="KW-1185">Reference proteome</keyword>
<dbReference type="Gene3D" id="3.30.420.40">
    <property type="match status" value="2"/>
</dbReference>
<comment type="subcellular location">
    <subcellularLocation>
        <location evidence="6">Cytoplasm</location>
    </subcellularLocation>
    <text evidence="6">Membrane-associated.</text>
</comment>
<feature type="binding site" evidence="6">
    <location>
        <begin position="166"/>
        <end position="168"/>
    </location>
    <ligand>
        <name>ATP</name>
        <dbReference type="ChEBI" id="CHEBI:30616"/>
    </ligand>
</feature>
<evidence type="ECO:0000256" key="4">
    <source>
        <dbReference type="ARBA" id="ARBA00022960"/>
    </source>
</evidence>
<dbReference type="EMBL" id="BAAARJ010000005">
    <property type="protein sequence ID" value="GAA2606504.1"/>
    <property type="molecule type" value="Genomic_DNA"/>
</dbReference>
<feature type="compositionally biased region" description="Basic and acidic residues" evidence="7">
    <location>
        <begin position="424"/>
        <end position="433"/>
    </location>
</feature>
<feature type="compositionally biased region" description="Low complexity" evidence="7">
    <location>
        <begin position="402"/>
        <end position="422"/>
    </location>
</feature>
<comment type="function">
    <text evidence="6">Forms membrane-associated dynamic filaments that are essential for cell shape determination. Acts by regulating cell wall synthesis and cell elongation, and thus cell shape. A feedback loop between cell geometry and MreB localization may maintain elongated cell shape by targeting cell wall growth to regions of negative cell wall curvature.</text>
</comment>
<keyword evidence="1 6" id="KW-0963">Cytoplasm</keyword>
<comment type="subunit">
    <text evidence="6">Forms polymers.</text>
</comment>
<evidence type="ECO:0000256" key="1">
    <source>
        <dbReference type="ARBA" id="ARBA00022490"/>
    </source>
</evidence>
<evidence type="ECO:0000256" key="5">
    <source>
        <dbReference type="ARBA" id="ARBA00023458"/>
    </source>
</evidence>